<dbReference type="OrthoDB" id="179400at2"/>
<dbReference type="SUPFAM" id="SSF53850">
    <property type="entry name" value="Periplasmic binding protein-like II"/>
    <property type="match status" value="1"/>
</dbReference>
<dbReference type="Pfam" id="PF13416">
    <property type="entry name" value="SBP_bac_8"/>
    <property type="match status" value="1"/>
</dbReference>
<feature type="chain" id="PRO_5039122999" evidence="2">
    <location>
        <begin position="20"/>
        <end position="346"/>
    </location>
</feature>
<sequence>MKKLMSLMLILLFPSLLLVGCGGGNTKATTEKSGTEKTDKLVIYCPHPLTFINPLVSEFEKQSGIKVEVVAAGSGELLKRVESEKANPLGDIFWGGSLGTMKPKANLFENYTSVNEDKIQQAFKNTEGSLTRFTDIPSVIMVNTNLIGDIKMEGYEDLLNPKLKGKIAFSDPSKSSSSYEHLINMLYAMGKGDPEKGWDYVKALCANLDGKLLSGSSAVYKGVADGEYAVGCTFEEGGAKYVADGAPVKLVYMKEGVISKPDGVYVIKNAKNMINAKKFIDFITSKDAQTIIVQQLHRRSVRDDVEPPKGLIEKSKINIINDDEKVVVANQRQWLDKFKDIFTSVN</sequence>
<keyword evidence="4" id="KW-1185">Reference proteome</keyword>
<dbReference type="Gene3D" id="3.40.190.10">
    <property type="entry name" value="Periplasmic binding protein-like II"/>
    <property type="match status" value="2"/>
</dbReference>
<dbReference type="AlphaFoldDB" id="A0A1I4HMC1"/>
<dbReference type="STRING" id="1123291.SAMN04490355_1004105"/>
<accession>A0A1I4HMC1</accession>
<proteinExistence type="predicted"/>
<reference evidence="4" key="1">
    <citation type="submission" date="2016-10" db="EMBL/GenBank/DDBJ databases">
        <authorList>
            <person name="Varghese N."/>
            <person name="Submissions S."/>
        </authorList>
    </citation>
    <scope>NUCLEOTIDE SEQUENCE [LARGE SCALE GENOMIC DNA]</scope>
    <source>
        <strain evidence="4">DSM 13327</strain>
    </source>
</reference>
<dbReference type="CDD" id="cd13546">
    <property type="entry name" value="PBP2_BitB"/>
    <property type="match status" value="1"/>
</dbReference>
<evidence type="ECO:0000313" key="4">
    <source>
        <dbReference type="Proteomes" id="UP000199520"/>
    </source>
</evidence>
<gene>
    <name evidence="3" type="ORF">SAMN04490355_1004105</name>
</gene>
<dbReference type="GO" id="GO:0030976">
    <property type="term" value="F:thiamine pyrophosphate binding"/>
    <property type="evidence" value="ECO:0007669"/>
    <property type="project" value="TreeGrafter"/>
</dbReference>
<dbReference type="GO" id="GO:0030975">
    <property type="term" value="F:thiamine binding"/>
    <property type="evidence" value="ECO:0007669"/>
    <property type="project" value="TreeGrafter"/>
</dbReference>
<evidence type="ECO:0000256" key="2">
    <source>
        <dbReference type="SAM" id="SignalP"/>
    </source>
</evidence>
<feature type="signal peptide" evidence="2">
    <location>
        <begin position="1"/>
        <end position="19"/>
    </location>
</feature>
<dbReference type="GO" id="GO:0030288">
    <property type="term" value="C:outer membrane-bounded periplasmic space"/>
    <property type="evidence" value="ECO:0007669"/>
    <property type="project" value="TreeGrafter"/>
</dbReference>
<dbReference type="PANTHER" id="PTHR30006:SF2">
    <property type="entry name" value="ABC TRANSPORTER SUBSTRATE-BINDING PROTEIN"/>
    <property type="match status" value="1"/>
</dbReference>
<organism evidence="3 4">
    <name type="scientific">Pelosinus propionicus DSM 13327</name>
    <dbReference type="NCBI Taxonomy" id="1123291"/>
    <lineage>
        <taxon>Bacteria</taxon>
        <taxon>Bacillati</taxon>
        <taxon>Bacillota</taxon>
        <taxon>Negativicutes</taxon>
        <taxon>Selenomonadales</taxon>
        <taxon>Sporomusaceae</taxon>
        <taxon>Pelosinus</taxon>
    </lineage>
</organism>
<evidence type="ECO:0000256" key="1">
    <source>
        <dbReference type="ARBA" id="ARBA00022729"/>
    </source>
</evidence>
<dbReference type="InterPro" id="IPR006059">
    <property type="entry name" value="SBP"/>
</dbReference>
<dbReference type="PIRSF" id="PIRSF002825">
    <property type="entry name" value="CfbpA"/>
    <property type="match status" value="1"/>
</dbReference>
<protein>
    <submittedName>
        <fullName evidence="3">Iron(III) transport system substrate-binding protein</fullName>
    </submittedName>
</protein>
<evidence type="ECO:0000313" key="3">
    <source>
        <dbReference type="EMBL" id="SFL43335.1"/>
    </source>
</evidence>
<dbReference type="RefSeq" id="WP_090932883.1">
    <property type="nucleotide sequence ID" value="NZ_FOTS01000004.1"/>
</dbReference>
<dbReference type="GO" id="GO:0015888">
    <property type="term" value="P:thiamine transport"/>
    <property type="evidence" value="ECO:0007669"/>
    <property type="project" value="TreeGrafter"/>
</dbReference>
<keyword evidence="1 2" id="KW-0732">Signal</keyword>
<dbReference type="InterPro" id="IPR026045">
    <property type="entry name" value="Ferric-bd"/>
</dbReference>
<dbReference type="PROSITE" id="PS51257">
    <property type="entry name" value="PROKAR_LIPOPROTEIN"/>
    <property type="match status" value="1"/>
</dbReference>
<name>A0A1I4HMC1_9FIRM</name>
<dbReference type="EMBL" id="FOTS01000004">
    <property type="protein sequence ID" value="SFL43335.1"/>
    <property type="molecule type" value="Genomic_DNA"/>
</dbReference>
<dbReference type="Proteomes" id="UP000199520">
    <property type="component" value="Unassembled WGS sequence"/>
</dbReference>
<dbReference type="PANTHER" id="PTHR30006">
    <property type="entry name" value="THIAMINE-BINDING PERIPLASMIC PROTEIN-RELATED"/>
    <property type="match status" value="1"/>
</dbReference>